<proteinExistence type="predicted"/>
<name>A0ABR7YJL6_9SPHI</name>
<evidence type="ECO:0000313" key="1">
    <source>
        <dbReference type="EMBL" id="MBD1431499.1"/>
    </source>
</evidence>
<dbReference type="RefSeq" id="WP_223857407.1">
    <property type="nucleotide sequence ID" value="NZ_JACOIK010000001.1"/>
</dbReference>
<accession>A0ABR7YJL6</accession>
<protein>
    <recommendedName>
        <fullName evidence="3">DUF748 domain-containing protein</fullName>
    </recommendedName>
</protein>
<keyword evidence="2" id="KW-1185">Reference proteome</keyword>
<gene>
    <name evidence="1" type="ORF">H8B06_01570</name>
</gene>
<evidence type="ECO:0000313" key="2">
    <source>
        <dbReference type="Proteomes" id="UP000602759"/>
    </source>
</evidence>
<evidence type="ECO:0008006" key="3">
    <source>
        <dbReference type="Google" id="ProtNLM"/>
    </source>
</evidence>
<dbReference type="Proteomes" id="UP000602759">
    <property type="component" value="Unassembled WGS sequence"/>
</dbReference>
<comment type="caution">
    <text evidence="1">The sequence shown here is derived from an EMBL/GenBank/DDBJ whole genome shotgun (WGS) entry which is preliminary data.</text>
</comment>
<dbReference type="EMBL" id="JACOIK010000001">
    <property type="protein sequence ID" value="MBD1431499.1"/>
    <property type="molecule type" value="Genomic_DNA"/>
</dbReference>
<reference evidence="1 2" key="1">
    <citation type="submission" date="2020-08" db="EMBL/GenBank/DDBJ databases">
        <title>Sphingobacterium sp. DN00404 isolated from aquaculture water.</title>
        <authorList>
            <person name="Zhang M."/>
        </authorList>
    </citation>
    <scope>NUCLEOTIDE SEQUENCE [LARGE SCALE GENOMIC DNA]</scope>
    <source>
        <strain evidence="1 2">DN00404</strain>
    </source>
</reference>
<sequence length="572" mass="66182">MMKNIRSIPRKWKWIGGILLLVLLIVSTLSAYYVRNWKPKIKAKLEEVVQQKSNGLYTLKYDDMELHILTGTVRVKNAELISDSAVYREQVAGKTAPDTRFNIKLKSLEVTGVSIWSALVRKKLSIKRILLDGADLHVLNEFHAYNDTVKNDNATSLYDRIKDRFKSVQIGEISLDHFDIKYSKMESGNTNEIKVDSTHFRFYDILIDENAAHDSTRLYYFKALQVDVPKFQYEIPNSPYKVGFDRLKVDSRADLLLLTDVALSPKIRKIDYFRNDKENKALIYLNFDTLRLEKMRLRELFDRQRISSGYAYIDGGKTSFHKDKRFQKDNVNKLGEAPHQKIMAVKQLFCFDTVFVKDVDISYQEMSGKYLRQGVITFEQAQGNLTNVTNDTIQLKSDKFMRADLQANLMGSGKLHALFGFDMLSKNGGHSYSGTLGSMQISAFNRILTPLLNLEFASGNIHRIRFDMQGNDYRNWGKLNFDYDQLKVNLLYPPDEETNKRGKRGILTFLINQLLVNDSNPDANEVYHIGEVDYKRNPEYSHFKTLWKSLQEGLQQTIGLSESSKRKLQERE</sequence>
<organism evidence="1 2">
    <name type="scientific">Sphingobacterium micropteri</name>
    <dbReference type="NCBI Taxonomy" id="2763501"/>
    <lineage>
        <taxon>Bacteria</taxon>
        <taxon>Pseudomonadati</taxon>
        <taxon>Bacteroidota</taxon>
        <taxon>Sphingobacteriia</taxon>
        <taxon>Sphingobacteriales</taxon>
        <taxon>Sphingobacteriaceae</taxon>
        <taxon>Sphingobacterium</taxon>
    </lineage>
</organism>